<dbReference type="GO" id="GO:0046872">
    <property type="term" value="F:metal ion binding"/>
    <property type="evidence" value="ECO:0007669"/>
    <property type="project" value="UniProtKB-KW"/>
</dbReference>
<evidence type="ECO:0000313" key="7">
    <source>
        <dbReference type="Proteomes" id="UP000199236"/>
    </source>
</evidence>
<dbReference type="Pfam" id="PF00034">
    <property type="entry name" value="Cytochrom_C"/>
    <property type="match status" value="1"/>
</dbReference>
<evidence type="ECO:0000259" key="5">
    <source>
        <dbReference type="PROSITE" id="PS51007"/>
    </source>
</evidence>
<sequence>MCISLFILLLLITTGDYFSKQNDDKLIATLDSAQIRKEGLKLYNANCLSCHGVGGRSTSFGPALINRIYSKGNLSDRAFIQAVNYGAPQRNWDYGPMDPVEGLTQTEVAQILAYVRSEQERAQKR</sequence>
<evidence type="ECO:0000256" key="1">
    <source>
        <dbReference type="ARBA" id="ARBA00022617"/>
    </source>
</evidence>
<name>A0A1I5GVI6_9HYPH</name>
<reference evidence="6 7" key="1">
    <citation type="submission" date="2016-10" db="EMBL/GenBank/DDBJ databases">
        <authorList>
            <person name="de Groot N.N."/>
        </authorList>
    </citation>
    <scope>NUCLEOTIDE SEQUENCE [LARGE SCALE GENOMIC DNA]</scope>
    <source>
        <strain evidence="6 7">CGMCC 1.9157</strain>
    </source>
</reference>
<evidence type="ECO:0000256" key="4">
    <source>
        <dbReference type="PROSITE-ProRule" id="PRU00433"/>
    </source>
</evidence>
<protein>
    <submittedName>
        <fullName evidence="6">Cytochrome c</fullName>
    </submittedName>
</protein>
<dbReference type="SUPFAM" id="SSF46626">
    <property type="entry name" value="Cytochrome c"/>
    <property type="match status" value="1"/>
</dbReference>
<dbReference type="Proteomes" id="UP000199236">
    <property type="component" value="Unassembled WGS sequence"/>
</dbReference>
<proteinExistence type="predicted"/>
<keyword evidence="7" id="KW-1185">Reference proteome</keyword>
<dbReference type="InterPro" id="IPR009056">
    <property type="entry name" value="Cyt_c-like_dom"/>
</dbReference>
<keyword evidence="1 4" id="KW-0349">Heme</keyword>
<dbReference type="STRING" id="655353.SAMN04488056_105193"/>
<feature type="domain" description="Cytochrome c" evidence="5">
    <location>
        <begin position="34"/>
        <end position="119"/>
    </location>
</feature>
<dbReference type="GO" id="GO:0009055">
    <property type="term" value="F:electron transfer activity"/>
    <property type="evidence" value="ECO:0007669"/>
    <property type="project" value="InterPro"/>
</dbReference>
<dbReference type="AlphaFoldDB" id="A0A1I5GVI6"/>
<dbReference type="EMBL" id="FOVR01000005">
    <property type="protein sequence ID" value="SFO39846.1"/>
    <property type="molecule type" value="Genomic_DNA"/>
</dbReference>
<keyword evidence="3 4" id="KW-0408">Iron</keyword>
<dbReference type="InterPro" id="IPR036909">
    <property type="entry name" value="Cyt_c-like_dom_sf"/>
</dbReference>
<evidence type="ECO:0000313" key="6">
    <source>
        <dbReference type="EMBL" id="SFO39846.1"/>
    </source>
</evidence>
<evidence type="ECO:0000256" key="2">
    <source>
        <dbReference type="ARBA" id="ARBA00022723"/>
    </source>
</evidence>
<dbReference type="PROSITE" id="PS51007">
    <property type="entry name" value="CYTC"/>
    <property type="match status" value="1"/>
</dbReference>
<keyword evidence="2 4" id="KW-0479">Metal-binding</keyword>
<dbReference type="GO" id="GO:0020037">
    <property type="term" value="F:heme binding"/>
    <property type="evidence" value="ECO:0007669"/>
    <property type="project" value="InterPro"/>
</dbReference>
<accession>A0A1I5GVI6</accession>
<organism evidence="6 7">
    <name type="scientific">Cohaesibacter marisflavi</name>
    <dbReference type="NCBI Taxonomy" id="655353"/>
    <lineage>
        <taxon>Bacteria</taxon>
        <taxon>Pseudomonadati</taxon>
        <taxon>Pseudomonadota</taxon>
        <taxon>Alphaproteobacteria</taxon>
        <taxon>Hyphomicrobiales</taxon>
        <taxon>Cohaesibacteraceae</taxon>
    </lineage>
</organism>
<gene>
    <name evidence="6" type="ORF">SAMN04488056_105193</name>
</gene>
<dbReference type="Gene3D" id="1.10.760.10">
    <property type="entry name" value="Cytochrome c-like domain"/>
    <property type="match status" value="1"/>
</dbReference>
<evidence type="ECO:0000256" key="3">
    <source>
        <dbReference type="ARBA" id="ARBA00023004"/>
    </source>
</evidence>